<dbReference type="GO" id="GO:0003677">
    <property type="term" value="F:DNA binding"/>
    <property type="evidence" value="ECO:0007669"/>
    <property type="project" value="InterPro"/>
</dbReference>
<feature type="compositionally biased region" description="Basic residues" evidence="3">
    <location>
        <begin position="113"/>
        <end position="122"/>
    </location>
</feature>
<keyword evidence="2" id="KW-0235">DNA replication</keyword>
<reference evidence="5" key="1">
    <citation type="submission" date="2022-01" db="EMBL/GenBank/DDBJ databases">
        <title>Genome Sequence Resource for Two Populations of Ditylenchus destructor, the Migratory Endoparasitic Phytonematode.</title>
        <authorList>
            <person name="Zhang H."/>
            <person name="Lin R."/>
            <person name="Xie B."/>
        </authorList>
    </citation>
    <scope>NUCLEOTIDE SEQUENCE</scope>
    <source>
        <strain evidence="5">BazhouSP</strain>
    </source>
</reference>
<feature type="region of interest" description="Disordered" evidence="3">
    <location>
        <begin position="205"/>
        <end position="320"/>
    </location>
</feature>
<name>A0AAD4QZ66_9BILA</name>
<dbReference type="SMART" id="SM00382">
    <property type="entry name" value="AAA"/>
    <property type="match status" value="1"/>
</dbReference>
<comment type="caution">
    <text evidence="5">The sequence shown here is derived from an EMBL/GenBank/DDBJ whole genome shotgun (WGS) entry which is preliminary data.</text>
</comment>
<dbReference type="GO" id="GO:0016887">
    <property type="term" value="F:ATP hydrolysis activity"/>
    <property type="evidence" value="ECO:0007669"/>
    <property type="project" value="InterPro"/>
</dbReference>
<dbReference type="GO" id="GO:0006260">
    <property type="term" value="P:DNA replication"/>
    <property type="evidence" value="ECO:0007669"/>
    <property type="project" value="UniProtKB-KW"/>
</dbReference>
<dbReference type="Gene3D" id="3.40.50.300">
    <property type="entry name" value="P-loop containing nucleotide triphosphate hydrolases"/>
    <property type="match status" value="1"/>
</dbReference>
<dbReference type="SUPFAM" id="SSF52540">
    <property type="entry name" value="P-loop containing nucleoside triphosphate hydrolases"/>
    <property type="match status" value="1"/>
</dbReference>
<feature type="compositionally biased region" description="Basic and acidic residues" evidence="3">
    <location>
        <begin position="171"/>
        <end position="189"/>
    </location>
</feature>
<comment type="similarity">
    <text evidence="1">Belongs to the activator 1 large subunit family.</text>
</comment>
<organism evidence="5 6">
    <name type="scientific">Ditylenchus destructor</name>
    <dbReference type="NCBI Taxonomy" id="166010"/>
    <lineage>
        <taxon>Eukaryota</taxon>
        <taxon>Metazoa</taxon>
        <taxon>Ecdysozoa</taxon>
        <taxon>Nematoda</taxon>
        <taxon>Chromadorea</taxon>
        <taxon>Rhabditida</taxon>
        <taxon>Tylenchina</taxon>
        <taxon>Tylenchomorpha</taxon>
        <taxon>Sphaerularioidea</taxon>
        <taxon>Anguinidae</taxon>
        <taxon>Anguininae</taxon>
        <taxon>Ditylenchus</taxon>
    </lineage>
</organism>
<dbReference type="PANTHER" id="PTHR23389">
    <property type="entry name" value="CHROMOSOME TRANSMISSION FIDELITY FACTOR 18"/>
    <property type="match status" value="1"/>
</dbReference>
<dbReference type="CDD" id="cd00009">
    <property type="entry name" value="AAA"/>
    <property type="match status" value="1"/>
</dbReference>
<keyword evidence="6" id="KW-1185">Reference proteome</keyword>
<dbReference type="InterPro" id="IPR008921">
    <property type="entry name" value="DNA_pol3_clamp-load_cplx_C"/>
</dbReference>
<dbReference type="GO" id="GO:0005663">
    <property type="term" value="C:DNA replication factor C complex"/>
    <property type="evidence" value="ECO:0007669"/>
    <property type="project" value="InterPro"/>
</dbReference>
<feature type="region of interest" description="Disordered" evidence="3">
    <location>
        <begin position="89"/>
        <end position="132"/>
    </location>
</feature>
<dbReference type="InterPro" id="IPR003593">
    <property type="entry name" value="AAA+_ATPase"/>
</dbReference>
<proteinExistence type="inferred from homology"/>
<dbReference type="AlphaFoldDB" id="A0AAD4QZ66"/>
<dbReference type="Pfam" id="PF08519">
    <property type="entry name" value="RFC1"/>
    <property type="match status" value="1"/>
</dbReference>
<gene>
    <name evidence="5" type="ORF">DdX_17204</name>
</gene>
<dbReference type="FunFam" id="3.40.50.300:FF:000395">
    <property type="entry name" value="Replication factor C subunit 1"/>
    <property type="match status" value="1"/>
</dbReference>
<evidence type="ECO:0000256" key="1">
    <source>
        <dbReference type="ARBA" id="ARBA00006116"/>
    </source>
</evidence>
<dbReference type="Proteomes" id="UP001201812">
    <property type="component" value="Unassembled WGS sequence"/>
</dbReference>
<evidence type="ECO:0000256" key="3">
    <source>
        <dbReference type="SAM" id="MobiDB-lite"/>
    </source>
</evidence>
<dbReference type="EMBL" id="JAKKPZ010000173">
    <property type="protein sequence ID" value="KAI1699605.1"/>
    <property type="molecule type" value="Genomic_DNA"/>
</dbReference>
<evidence type="ECO:0000313" key="5">
    <source>
        <dbReference type="EMBL" id="KAI1699605.1"/>
    </source>
</evidence>
<feature type="compositionally biased region" description="Basic and acidic residues" evidence="3">
    <location>
        <begin position="301"/>
        <end position="317"/>
    </location>
</feature>
<dbReference type="GO" id="GO:0005524">
    <property type="term" value="F:ATP binding"/>
    <property type="evidence" value="ECO:0007669"/>
    <property type="project" value="UniProtKB-UniRule"/>
</dbReference>
<feature type="compositionally biased region" description="Basic residues" evidence="3">
    <location>
        <begin position="47"/>
        <end position="59"/>
    </location>
</feature>
<protein>
    <submittedName>
        <fullName evidence="5">ATPase family associated with various cellular activities (AAA) domain-containing protein</fullName>
    </submittedName>
</protein>
<feature type="domain" description="AAA+ ATPase" evidence="4">
    <location>
        <begin position="408"/>
        <end position="547"/>
    </location>
</feature>
<feature type="region of interest" description="Disordered" evidence="3">
    <location>
        <begin position="158"/>
        <end position="189"/>
    </location>
</feature>
<dbReference type="InterPro" id="IPR013725">
    <property type="entry name" value="DNA_replication_fac_RFC1_C"/>
</dbReference>
<dbReference type="SUPFAM" id="SSF48019">
    <property type="entry name" value="post-AAA+ oligomerization domain-like"/>
    <property type="match status" value="1"/>
</dbReference>
<feature type="region of interest" description="Disordered" evidence="3">
    <location>
        <begin position="1"/>
        <end position="76"/>
    </location>
</feature>
<feature type="compositionally biased region" description="Basic and acidic residues" evidence="3">
    <location>
        <begin position="261"/>
        <end position="284"/>
    </location>
</feature>
<dbReference type="FunFam" id="1.20.272.10:FF:000005">
    <property type="entry name" value="Replication factor C subunit 1"/>
    <property type="match status" value="1"/>
</dbReference>
<dbReference type="GO" id="GO:0006281">
    <property type="term" value="P:DNA repair"/>
    <property type="evidence" value="ECO:0007669"/>
    <property type="project" value="InterPro"/>
</dbReference>
<dbReference type="InterPro" id="IPR027417">
    <property type="entry name" value="P-loop_NTPase"/>
</dbReference>
<dbReference type="Pfam" id="PF00004">
    <property type="entry name" value="AAA"/>
    <property type="match status" value="1"/>
</dbReference>
<accession>A0AAD4QZ66</accession>
<dbReference type="GO" id="GO:0005634">
    <property type="term" value="C:nucleus"/>
    <property type="evidence" value="ECO:0007669"/>
    <property type="project" value="UniProtKB-SubCell"/>
</dbReference>
<evidence type="ECO:0000256" key="2">
    <source>
        <dbReference type="ARBA" id="ARBA00022705"/>
    </source>
</evidence>
<dbReference type="Gene3D" id="1.20.272.10">
    <property type="match status" value="1"/>
</dbReference>
<dbReference type="InterPro" id="IPR003959">
    <property type="entry name" value="ATPase_AAA_core"/>
</dbReference>
<feature type="compositionally biased region" description="Polar residues" evidence="3">
    <location>
        <begin position="246"/>
        <end position="256"/>
    </location>
</feature>
<evidence type="ECO:0000313" key="6">
    <source>
        <dbReference type="Proteomes" id="UP001201812"/>
    </source>
</evidence>
<dbReference type="GO" id="GO:0003689">
    <property type="term" value="F:DNA clamp loader activity"/>
    <property type="evidence" value="ECO:0007669"/>
    <property type="project" value="UniProtKB-UniRule"/>
</dbReference>
<sequence length="849" mass="95195">MDIRKFFSSSQTKKVDPVPGKSQPTTCIAGNGLSKERELKLSPSPKQTKKRESKSRAKHTLYSDDSDGECPLPESVQIEVKKSRRRTLYISSDEEDDSANLLSVSAAVEDKPKPRRSPRKAQHLPPDTEPTLVDVEPVTRRKLHQTCDAGVAPMTGVFTNKKRKHQVVHGDTARDGKKEDVLAAEKPKRSKIDEEEILIDIEQKLFSEGKEKPKKSTKAAQEKIKPPSFHKTRSGEEFIQEEEITAASTNKTPTQSKIKPPKKEKGSPKKRLVSEADLVVKPEIIETIATKTKKPTPSPKKVAEKKTTKSPKKEKGTSPKKCVVTEADLVVKSEILREPTEKREKELPWVDKYKPTQQRDLVGQLTEKSPYNKLLNWLREWPKNNLGAGAQQKKARPAPWLAQNDGSSFKAALLSGPPGIGKTTCAVFACKELNLRYMELNASDARNKKSIEQHVSALLDNRRMDKYYFTSEGEMKSKIPGIDQVLIMDEVDGMSGNQDRAGIAELILMIKRTKIPIICICNDRQSTKIRSLANHCFDLRFSRPRAEQIKVHIVFVGVEVLDKVIEASNHDLRQCVHNLQLMSSVPINANQSIQKKDISVNIFDAARKILSAESNLAEKQEMFFSDYAIMPLFVQENYPSVRAPRIGNAQHINSIRRAAESISFGDIVDKQIRSLGAWNLLVDQAMFSCVLPATIMNGHMSEQISFPSWFGKYSTLNKRQRLMRQLSTHTNLGISGSNHALVVDYLPVMRERMYRPLLGQDSNKAVKEVLQVYDSYNLVRDDTEAINELGVWPNKKDIAQSVATKAKSALTRALNKEKRLLPYAQANTVVKGRRKGGAATVGGQFLSTL</sequence>
<dbReference type="PANTHER" id="PTHR23389:SF6">
    <property type="entry name" value="REPLICATION FACTOR C SUBUNIT 1"/>
    <property type="match status" value="1"/>
</dbReference>
<evidence type="ECO:0000259" key="4">
    <source>
        <dbReference type="SMART" id="SM00382"/>
    </source>
</evidence>